<proteinExistence type="predicted"/>
<dbReference type="Proteomes" id="UP001500460">
    <property type="component" value="Unassembled WGS sequence"/>
</dbReference>
<gene>
    <name evidence="1" type="ORF">GCM10010421_40510</name>
</gene>
<sequence length="94" mass="9921">MDLQFVADPAEAEPRAAQGHRSFPESFEVGVLAGRMCHVHTVRAEWGIPGANGVRFGSSRDFGADRCRPVAGCGVRGCRKVDGKAVAGARRLGA</sequence>
<keyword evidence="2" id="KW-1185">Reference proteome</keyword>
<organism evidence="1 2">
    <name type="scientific">Streptomyces glaucus</name>
    <dbReference type="NCBI Taxonomy" id="284029"/>
    <lineage>
        <taxon>Bacteria</taxon>
        <taxon>Bacillati</taxon>
        <taxon>Actinomycetota</taxon>
        <taxon>Actinomycetes</taxon>
        <taxon>Kitasatosporales</taxon>
        <taxon>Streptomycetaceae</taxon>
        <taxon>Streptomyces</taxon>
    </lineage>
</organism>
<accession>A0ABN3K0A1</accession>
<evidence type="ECO:0000313" key="1">
    <source>
        <dbReference type="EMBL" id="GAA2445043.1"/>
    </source>
</evidence>
<evidence type="ECO:0000313" key="2">
    <source>
        <dbReference type="Proteomes" id="UP001500460"/>
    </source>
</evidence>
<reference evidence="1 2" key="1">
    <citation type="journal article" date="2019" name="Int. J. Syst. Evol. Microbiol.">
        <title>The Global Catalogue of Microorganisms (GCM) 10K type strain sequencing project: providing services to taxonomists for standard genome sequencing and annotation.</title>
        <authorList>
            <consortium name="The Broad Institute Genomics Platform"/>
            <consortium name="The Broad Institute Genome Sequencing Center for Infectious Disease"/>
            <person name="Wu L."/>
            <person name="Ma J."/>
        </authorList>
    </citation>
    <scope>NUCLEOTIDE SEQUENCE [LARGE SCALE GENOMIC DNA]</scope>
    <source>
        <strain evidence="1 2">JCM 6922</strain>
    </source>
</reference>
<dbReference type="EMBL" id="BAAATK010000026">
    <property type="protein sequence ID" value="GAA2445043.1"/>
    <property type="molecule type" value="Genomic_DNA"/>
</dbReference>
<name>A0ABN3K0A1_9ACTN</name>
<protein>
    <submittedName>
        <fullName evidence="1">Uncharacterized protein</fullName>
    </submittedName>
</protein>
<comment type="caution">
    <text evidence="1">The sequence shown here is derived from an EMBL/GenBank/DDBJ whole genome shotgun (WGS) entry which is preliminary data.</text>
</comment>